<gene>
    <name evidence="10" type="ORF">J2W88_000039</name>
    <name evidence="11" type="ORF">J2W93_000039</name>
</gene>
<proteinExistence type="predicted"/>
<keyword evidence="7" id="KW-0234">DNA repair</keyword>
<dbReference type="SUPFAM" id="SSF52141">
    <property type="entry name" value="Uracil-DNA glycosylase-like"/>
    <property type="match status" value="1"/>
</dbReference>
<keyword evidence="5" id="KW-0408">Iron</keyword>
<dbReference type="GO" id="GO:0006281">
    <property type="term" value="P:DNA repair"/>
    <property type="evidence" value="ECO:0007669"/>
    <property type="project" value="UniProtKB-KW"/>
</dbReference>
<feature type="domain" description="Uracil-DNA glycosylase-like" evidence="9">
    <location>
        <begin position="136"/>
        <end position="250"/>
    </location>
</feature>
<dbReference type="EMBL" id="JAVDTL010000001">
    <property type="protein sequence ID" value="MDR6764781.1"/>
    <property type="molecule type" value="Genomic_DNA"/>
</dbReference>
<keyword evidence="3" id="KW-0227">DNA damage</keyword>
<dbReference type="EC" id="2.7.7.7" evidence="10"/>
<keyword evidence="2" id="KW-0479">Metal-binding</keyword>
<dbReference type="InterPro" id="IPR005122">
    <property type="entry name" value="Uracil-DNA_glycosylase-like"/>
</dbReference>
<evidence type="ECO:0000256" key="7">
    <source>
        <dbReference type="ARBA" id="ARBA00023204"/>
    </source>
</evidence>
<dbReference type="InterPro" id="IPR036895">
    <property type="entry name" value="Uracil-DNA_glycosylase-like_sf"/>
</dbReference>
<keyword evidence="1" id="KW-0004">4Fe-4S</keyword>
<dbReference type="Proteomes" id="UP001249076">
    <property type="component" value="Unassembled WGS sequence"/>
</dbReference>
<dbReference type="Pfam" id="PF03167">
    <property type="entry name" value="UDG"/>
    <property type="match status" value="1"/>
</dbReference>
<dbReference type="Proteomes" id="UP001253458">
    <property type="component" value="Unassembled WGS sequence"/>
</dbReference>
<evidence type="ECO:0000313" key="10">
    <source>
        <dbReference type="EMBL" id="MDR6764781.1"/>
    </source>
</evidence>
<dbReference type="InterPro" id="IPR051536">
    <property type="entry name" value="UDG_Type-4/5"/>
</dbReference>
<dbReference type="EMBL" id="JAVDTS010000001">
    <property type="protein sequence ID" value="MDR6835218.1"/>
    <property type="molecule type" value="Genomic_DNA"/>
</dbReference>
<dbReference type="GO" id="GO:0051539">
    <property type="term" value="F:4 iron, 4 sulfur cluster binding"/>
    <property type="evidence" value="ECO:0007669"/>
    <property type="project" value="UniProtKB-KW"/>
</dbReference>
<comment type="caution">
    <text evidence="10">The sequence shown here is derived from an EMBL/GenBank/DDBJ whole genome shotgun (WGS) entry which is preliminary data.</text>
</comment>
<keyword evidence="10" id="KW-0548">Nucleotidyltransferase</keyword>
<dbReference type="PANTHER" id="PTHR33693">
    <property type="entry name" value="TYPE-5 URACIL-DNA GLYCOSYLASE"/>
    <property type="match status" value="1"/>
</dbReference>
<feature type="region of interest" description="Disordered" evidence="8">
    <location>
        <begin position="19"/>
        <end position="92"/>
    </location>
</feature>
<dbReference type="GO" id="GO:0097506">
    <property type="term" value="F:deaminated base DNA N-glycosylase activity"/>
    <property type="evidence" value="ECO:0007669"/>
    <property type="project" value="UniProtKB-ARBA"/>
</dbReference>
<keyword evidence="6" id="KW-0411">Iron-sulfur</keyword>
<evidence type="ECO:0000256" key="5">
    <source>
        <dbReference type="ARBA" id="ARBA00023004"/>
    </source>
</evidence>
<keyword evidence="12" id="KW-1185">Reference proteome</keyword>
<dbReference type="GO" id="GO:0003887">
    <property type="term" value="F:DNA-directed DNA polymerase activity"/>
    <property type="evidence" value="ECO:0007669"/>
    <property type="project" value="UniProtKB-EC"/>
</dbReference>
<dbReference type="AlphaFoldDB" id="A0AAJ2BN41"/>
<feature type="compositionally biased region" description="Pro residues" evidence="8">
    <location>
        <begin position="49"/>
        <end position="74"/>
    </location>
</feature>
<evidence type="ECO:0000313" key="13">
    <source>
        <dbReference type="Proteomes" id="UP001253458"/>
    </source>
</evidence>
<feature type="compositionally biased region" description="Low complexity" evidence="8">
    <location>
        <begin position="23"/>
        <end position="48"/>
    </location>
</feature>
<keyword evidence="4" id="KW-0378">Hydrolase</keyword>
<reference evidence="10 12" key="1">
    <citation type="submission" date="2023-07" db="EMBL/GenBank/DDBJ databases">
        <title>Sorghum-associated microbial communities from plants grown in Nebraska, USA.</title>
        <authorList>
            <person name="Schachtman D."/>
        </authorList>
    </citation>
    <scope>NUCLEOTIDE SEQUENCE</scope>
    <source>
        <strain evidence="11 12">BE105</strain>
        <strain evidence="10">BE69</strain>
    </source>
</reference>
<evidence type="ECO:0000256" key="8">
    <source>
        <dbReference type="SAM" id="MobiDB-lite"/>
    </source>
</evidence>
<evidence type="ECO:0000256" key="4">
    <source>
        <dbReference type="ARBA" id="ARBA00022801"/>
    </source>
</evidence>
<protein>
    <submittedName>
        <fullName evidence="10">DNA polymerase</fullName>
        <ecNumber evidence="10">2.7.7.7</ecNumber>
    </submittedName>
</protein>
<evidence type="ECO:0000313" key="12">
    <source>
        <dbReference type="Proteomes" id="UP001249076"/>
    </source>
</evidence>
<accession>A0AAJ2BN41</accession>
<evidence type="ECO:0000256" key="3">
    <source>
        <dbReference type="ARBA" id="ARBA00022763"/>
    </source>
</evidence>
<dbReference type="PANTHER" id="PTHR33693:SF1">
    <property type="entry name" value="TYPE-4 URACIL-DNA GLYCOSYLASE"/>
    <property type="match status" value="1"/>
</dbReference>
<organism evidence="10 13">
    <name type="scientific">Acidovorax delafieldii</name>
    <name type="common">Pseudomonas delafieldii</name>
    <dbReference type="NCBI Taxonomy" id="47920"/>
    <lineage>
        <taxon>Bacteria</taxon>
        <taxon>Pseudomonadati</taxon>
        <taxon>Pseudomonadota</taxon>
        <taxon>Betaproteobacteria</taxon>
        <taxon>Burkholderiales</taxon>
        <taxon>Comamonadaceae</taxon>
        <taxon>Acidovorax</taxon>
    </lineage>
</organism>
<sequence>MSLHLDARQRAMLQEMGVTAWGPSPAQEAIAQPPASAPSAPAAVAAPAVAPPRTQPQAPSPGPSPAPAERPPAPLAHTTSRSAPPAPAPATIGTAAPALRLHPTQALYPAADPAQTPSGLGRGWLIVAESMTPAEPLGGDAGRLLDNMLRAMQLHRHPRVFLAALERSAPGTEASADIPAALADAVAQLQPAMVLVLGHVAARAALGRTEPLGRLRAGPHELAGCPAVVTYDPAFLLRSQDNKAAAWADLCRALAMVRSAEAEG</sequence>
<evidence type="ECO:0000256" key="1">
    <source>
        <dbReference type="ARBA" id="ARBA00022485"/>
    </source>
</evidence>
<evidence type="ECO:0000256" key="2">
    <source>
        <dbReference type="ARBA" id="ARBA00022723"/>
    </source>
</evidence>
<dbReference type="GO" id="GO:0046872">
    <property type="term" value="F:metal ion binding"/>
    <property type="evidence" value="ECO:0007669"/>
    <property type="project" value="UniProtKB-KW"/>
</dbReference>
<dbReference type="RefSeq" id="WP_209816927.1">
    <property type="nucleotide sequence ID" value="NZ_JAVDTL010000001.1"/>
</dbReference>
<evidence type="ECO:0000259" key="9">
    <source>
        <dbReference type="Pfam" id="PF03167"/>
    </source>
</evidence>
<evidence type="ECO:0000313" key="11">
    <source>
        <dbReference type="EMBL" id="MDR6835218.1"/>
    </source>
</evidence>
<keyword evidence="10" id="KW-0808">Transferase</keyword>
<evidence type="ECO:0000256" key="6">
    <source>
        <dbReference type="ARBA" id="ARBA00023014"/>
    </source>
</evidence>
<name>A0AAJ2BN41_ACIDE</name>
<dbReference type="Gene3D" id="3.40.470.10">
    <property type="entry name" value="Uracil-DNA glycosylase-like domain"/>
    <property type="match status" value="1"/>
</dbReference>